<dbReference type="EMBL" id="JBHMCT010000007">
    <property type="protein sequence ID" value="MFB9554571.1"/>
    <property type="molecule type" value="Genomic_DNA"/>
</dbReference>
<gene>
    <name evidence="7" type="ORF">ACFFTP_10250</name>
</gene>
<evidence type="ECO:0000313" key="7">
    <source>
        <dbReference type="EMBL" id="MFB9554571.1"/>
    </source>
</evidence>
<comment type="similarity">
    <text evidence="1">Belongs to the sigma-70 factor family. ECF subfamily.</text>
</comment>
<evidence type="ECO:0000256" key="1">
    <source>
        <dbReference type="ARBA" id="ARBA00010641"/>
    </source>
</evidence>
<reference evidence="7 8" key="1">
    <citation type="submission" date="2024-09" db="EMBL/GenBank/DDBJ databases">
        <authorList>
            <person name="Sun Q."/>
            <person name="Mori K."/>
        </authorList>
    </citation>
    <scope>NUCLEOTIDE SEQUENCE [LARGE SCALE GENOMIC DNA]</scope>
    <source>
        <strain evidence="7 8">JCM 4414</strain>
    </source>
</reference>
<dbReference type="InterPro" id="IPR013249">
    <property type="entry name" value="RNA_pol_sigma70_r4_t2"/>
</dbReference>
<dbReference type="Gene3D" id="1.10.10.10">
    <property type="entry name" value="Winged helix-like DNA-binding domain superfamily/Winged helix DNA-binding domain"/>
    <property type="match status" value="1"/>
</dbReference>
<dbReference type="PANTHER" id="PTHR30173">
    <property type="entry name" value="SIGMA 19 FACTOR"/>
    <property type="match status" value="1"/>
</dbReference>
<dbReference type="InterPro" id="IPR052704">
    <property type="entry name" value="ECF_Sigma-70_Domain"/>
</dbReference>
<evidence type="ECO:0000256" key="4">
    <source>
        <dbReference type="ARBA" id="ARBA00023163"/>
    </source>
</evidence>
<keyword evidence="4" id="KW-0804">Transcription</keyword>
<evidence type="ECO:0000256" key="5">
    <source>
        <dbReference type="SAM" id="MobiDB-lite"/>
    </source>
</evidence>
<evidence type="ECO:0000256" key="2">
    <source>
        <dbReference type="ARBA" id="ARBA00023015"/>
    </source>
</evidence>
<dbReference type="InterPro" id="IPR013324">
    <property type="entry name" value="RNA_pol_sigma_r3/r4-like"/>
</dbReference>
<dbReference type="Proteomes" id="UP001589716">
    <property type="component" value="Unassembled WGS sequence"/>
</dbReference>
<protein>
    <submittedName>
        <fullName evidence="7">Sigma factor-like helix-turn-helix DNA-binding protein</fullName>
    </submittedName>
</protein>
<feature type="compositionally biased region" description="Basic and acidic residues" evidence="5">
    <location>
        <begin position="63"/>
        <end position="88"/>
    </location>
</feature>
<comment type="caution">
    <text evidence="7">The sequence shown here is derived from an EMBL/GenBank/DDBJ whole genome shotgun (WGS) entry which is preliminary data.</text>
</comment>
<keyword evidence="3" id="KW-0731">Sigma factor</keyword>
<dbReference type="RefSeq" id="WP_345487160.1">
    <property type="nucleotide sequence ID" value="NZ_BAAAWU010000001.1"/>
</dbReference>
<keyword evidence="2" id="KW-0805">Transcription regulation</keyword>
<organism evidence="7 8">
    <name type="scientific">Streptomyces roseoviridis</name>
    <dbReference type="NCBI Taxonomy" id="67361"/>
    <lineage>
        <taxon>Bacteria</taxon>
        <taxon>Bacillati</taxon>
        <taxon>Actinomycetota</taxon>
        <taxon>Actinomycetes</taxon>
        <taxon>Kitasatosporales</taxon>
        <taxon>Streptomycetaceae</taxon>
        <taxon>Streptomyces</taxon>
    </lineage>
</organism>
<accession>A0ABV5QM45</accession>
<name>A0ABV5QM45_9ACTN</name>
<evidence type="ECO:0000313" key="8">
    <source>
        <dbReference type="Proteomes" id="UP001589716"/>
    </source>
</evidence>
<dbReference type="PANTHER" id="PTHR30173:SF43">
    <property type="entry name" value="ECF RNA POLYMERASE SIGMA FACTOR SIGI-RELATED"/>
    <property type="match status" value="1"/>
</dbReference>
<feature type="compositionally biased region" description="Basic and acidic residues" evidence="5">
    <location>
        <begin position="158"/>
        <end position="171"/>
    </location>
</feature>
<feature type="region of interest" description="Disordered" evidence="5">
    <location>
        <begin position="141"/>
        <end position="171"/>
    </location>
</feature>
<dbReference type="InterPro" id="IPR036388">
    <property type="entry name" value="WH-like_DNA-bd_sf"/>
</dbReference>
<feature type="region of interest" description="Disordered" evidence="5">
    <location>
        <begin position="63"/>
        <end position="101"/>
    </location>
</feature>
<evidence type="ECO:0000256" key="3">
    <source>
        <dbReference type="ARBA" id="ARBA00023082"/>
    </source>
</evidence>
<dbReference type="SUPFAM" id="SSF88659">
    <property type="entry name" value="Sigma3 and sigma4 domains of RNA polymerase sigma factors"/>
    <property type="match status" value="1"/>
</dbReference>
<evidence type="ECO:0000259" key="6">
    <source>
        <dbReference type="Pfam" id="PF08281"/>
    </source>
</evidence>
<keyword evidence="8" id="KW-1185">Reference proteome</keyword>
<sequence>MLTRSAEEHRTRLRSVAYRLLGTYEEADEALRAAAARSADADTREADRDAVARVCLERLHLRESRHGREDPADRAAAHPDAARHRPDGPEEPEAAALDALPPTERVVFVLHDAFAVPYEEIAPVVDLTPAGARQLVARARRRVEGTEELPVPDGLDGPDLRPLEGDDRHHR</sequence>
<feature type="domain" description="RNA polymerase sigma factor 70 region 4 type 2" evidence="6">
    <location>
        <begin position="95"/>
        <end position="142"/>
    </location>
</feature>
<proteinExistence type="inferred from homology"/>
<dbReference type="Pfam" id="PF08281">
    <property type="entry name" value="Sigma70_r4_2"/>
    <property type="match status" value="1"/>
</dbReference>